<dbReference type="SUPFAM" id="SSF159133">
    <property type="entry name" value="EutN/CcmL-like"/>
    <property type="match status" value="1"/>
</dbReference>
<evidence type="ECO:0000256" key="2">
    <source>
        <dbReference type="ARBA" id="ARBA00024322"/>
    </source>
</evidence>
<sequence>MKLGLVIGQVIATRKDQRLVGCKLLITQPIRPDGTAVSDPVVAIDLLGAGEGDRVLYASGSVASRVPRDPSAPVDVAIVGIVDSVDYASNIK</sequence>
<dbReference type="EMBL" id="CP050854">
    <property type="protein sequence ID" value="QTF08597.1"/>
    <property type="molecule type" value="Genomic_DNA"/>
</dbReference>
<dbReference type="CDD" id="cd01614">
    <property type="entry name" value="EutN_CcmL"/>
    <property type="match status" value="1"/>
</dbReference>
<dbReference type="InterPro" id="IPR036677">
    <property type="entry name" value="EutN_CcmL_sf"/>
</dbReference>
<evidence type="ECO:0000256" key="1">
    <source>
        <dbReference type="ARBA" id="ARBA00023608"/>
    </source>
</evidence>
<dbReference type="PROSITE" id="PS51932">
    <property type="entry name" value="BMV"/>
    <property type="match status" value="1"/>
</dbReference>
<dbReference type="PANTHER" id="PTHR36539">
    <property type="entry name" value="ETHANOLAMINE UTILIZATION PROTEIN EUTN"/>
    <property type="match status" value="1"/>
</dbReference>
<keyword evidence="5" id="KW-1185">Reference proteome</keyword>
<dbReference type="Gene3D" id="2.40.50.220">
    <property type="entry name" value="EutN/Ccml"/>
    <property type="match status" value="1"/>
</dbReference>
<proteinExistence type="inferred from homology"/>
<organism evidence="4 5">
    <name type="scientific">Brenneria izadpanahii</name>
    <dbReference type="NCBI Taxonomy" id="2722756"/>
    <lineage>
        <taxon>Bacteria</taxon>
        <taxon>Pseudomonadati</taxon>
        <taxon>Pseudomonadota</taxon>
        <taxon>Gammaproteobacteria</taxon>
        <taxon>Enterobacterales</taxon>
        <taxon>Pectobacteriaceae</taxon>
        <taxon>Brenneria</taxon>
    </lineage>
</organism>
<dbReference type="Pfam" id="PF03319">
    <property type="entry name" value="EutN_CcmL"/>
    <property type="match status" value="1"/>
</dbReference>
<comment type="subcellular location">
    <subcellularLocation>
        <location evidence="2">Bacterial microcompartment</location>
    </subcellularLocation>
</comment>
<dbReference type="Proteomes" id="UP000671960">
    <property type="component" value="Chromosome"/>
</dbReference>
<dbReference type="InterPro" id="IPR004992">
    <property type="entry name" value="EutN_CcmL"/>
</dbReference>
<reference evidence="4 5" key="1">
    <citation type="submission" date="2020-03" db="EMBL/GenBank/DDBJ databases">
        <authorList>
            <person name="Bakhshi Ganjeh M."/>
        </authorList>
    </citation>
    <scope>NUCLEOTIDE SEQUENCE [LARGE SCALE GENOMIC DNA]</scope>
    <source>
        <strain evidence="5">Iran 50</strain>
    </source>
</reference>
<evidence type="ECO:0000313" key="5">
    <source>
        <dbReference type="Proteomes" id="UP000671960"/>
    </source>
</evidence>
<protein>
    <submittedName>
        <fullName evidence="4">EutN/CcmL family microcompartment protein</fullName>
    </submittedName>
</protein>
<gene>
    <name evidence="4" type="ORF">HC231_12285</name>
</gene>
<name>A0ABX7UVI5_9GAMM</name>
<dbReference type="RefSeq" id="WP_208226928.1">
    <property type="nucleotide sequence ID" value="NZ_CP050854.1"/>
</dbReference>
<accession>A0ABX7UVI5</accession>
<evidence type="ECO:0000313" key="4">
    <source>
        <dbReference type="EMBL" id="QTF08597.1"/>
    </source>
</evidence>
<dbReference type="PANTHER" id="PTHR36539:SF1">
    <property type="entry name" value="BACTERIAL MICROCOMPARTMENT SHELL VERTEX PROTEIN EUTN"/>
    <property type="match status" value="1"/>
</dbReference>
<keyword evidence="3" id="KW-1283">Bacterial microcompartment</keyword>
<evidence type="ECO:0000256" key="3">
    <source>
        <dbReference type="ARBA" id="ARBA00024446"/>
    </source>
</evidence>
<comment type="similarity">
    <text evidence="1">Belongs to the CcmL/EutN family.</text>
</comment>